<gene>
    <name evidence="1" type="ORF">GCM10022277_28080</name>
</gene>
<protein>
    <submittedName>
        <fullName evidence="1">Uncharacterized protein</fullName>
    </submittedName>
</protein>
<evidence type="ECO:0000313" key="2">
    <source>
        <dbReference type="Proteomes" id="UP001501565"/>
    </source>
</evidence>
<reference evidence="2" key="1">
    <citation type="journal article" date="2019" name="Int. J. Syst. Evol. Microbiol.">
        <title>The Global Catalogue of Microorganisms (GCM) 10K type strain sequencing project: providing services to taxonomists for standard genome sequencing and annotation.</title>
        <authorList>
            <consortium name="The Broad Institute Genomics Platform"/>
            <consortium name="The Broad Institute Genome Sequencing Center for Infectious Disease"/>
            <person name="Wu L."/>
            <person name="Ma J."/>
        </authorList>
    </citation>
    <scope>NUCLEOTIDE SEQUENCE [LARGE SCALE GENOMIC DNA]</scope>
    <source>
        <strain evidence="2">JCM 17551</strain>
    </source>
</reference>
<sequence length="94" mass="10451">MDRQLFIECRNHDANTLLFVHNELLTVDDGWVIKKEAGLRHNWADLKGAYRDASECGLKGVTQSKRVNLGIGGVFAVDDLSGIHTRTDVFGKPV</sequence>
<organism evidence="1 2">
    <name type="scientific">Litoribacillus peritrichatus</name>
    <dbReference type="NCBI Taxonomy" id="718191"/>
    <lineage>
        <taxon>Bacteria</taxon>
        <taxon>Pseudomonadati</taxon>
        <taxon>Pseudomonadota</taxon>
        <taxon>Gammaproteobacteria</taxon>
        <taxon>Oceanospirillales</taxon>
        <taxon>Oceanospirillaceae</taxon>
        <taxon>Litoribacillus</taxon>
    </lineage>
</organism>
<evidence type="ECO:0000313" key="1">
    <source>
        <dbReference type="EMBL" id="GAA3929851.1"/>
    </source>
</evidence>
<dbReference type="EMBL" id="BAABBN010000007">
    <property type="protein sequence ID" value="GAA3929851.1"/>
    <property type="molecule type" value="Genomic_DNA"/>
</dbReference>
<name>A0ABP7MTF4_9GAMM</name>
<accession>A0ABP7MTF4</accession>
<dbReference type="Proteomes" id="UP001501565">
    <property type="component" value="Unassembled WGS sequence"/>
</dbReference>
<keyword evidence="2" id="KW-1185">Reference proteome</keyword>
<comment type="caution">
    <text evidence="1">The sequence shown here is derived from an EMBL/GenBank/DDBJ whole genome shotgun (WGS) entry which is preliminary data.</text>
</comment>
<proteinExistence type="predicted"/>